<keyword evidence="3" id="KW-1185">Reference proteome</keyword>
<organism evidence="2 3">
    <name type="scientific">[Eubacterium] siraeum DSM 15702</name>
    <dbReference type="NCBI Taxonomy" id="428128"/>
    <lineage>
        <taxon>Bacteria</taxon>
        <taxon>Bacillati</taxon>
        <taxon>Bacillota</taxon>
        <taxon>Clostridia</taxon>
        <taxon>Eubacteriales</taxon>
        <taxon>Oscillospiraceae</taxon>
        <taxon>Oscillospiraceae incertae sedis</taxon>
    </lineage>
</organism>
<evidence type="ECO:0000313" key="2">
    <source>
        <dbReference type="EMBL" id="EDS00264.1"/>
    </source>
</evidence>
<feature type="region of interest" description="Disordered" evidence="1">
    <location>
        <begin position="61"/>
        <end position="174"/>
    </location>
</feature>
<protein>
    <submittedName>
        <fullName evidence="2">Uncharacterized protein</fullName>
    </submittedName>
</protein>
<feature type="compositionally biased region" description="Basic and acidic residues" evidence="1">
    <location>
        <begin position="155"/>
        <end position="174"/>
    </location>
</feature>
<dbReference type="EMBL" id="ABCA03000050">
    <property type="protein sequence ID" value="EDS00264.1"/>
    <property type="molecule type" value="Genomic_DNA"/>
</dbReference>
<proteinExistence type="predicted"/>
<evidence type="ECO:0000256" key="1">
    <source>
        <dbReference type="SAM" id="MobiDB-lite"/>
    </source>
</evidence>
<feature type="compositionally biased region" description="Acidic residues" evidence="1">
    <location>
        <begin position="100"/>
        <end position="112"/>
    </location>
</feature>
<dbReference type="AlphaFoldDB" id="B0MPY6"/>
<sequence length="251" mass="28098">MKRSKFMEWSNIRMSKAEFERLQKEYAEAAIRTAEKAKLSYDADEPKEEIPKTENIAAAISHLPTPEEENVNETIKPDTAKIATVQVKITEAESEITASDTEDENKESEEAETNIPVNEEKSDENTDKSDTDDKQQNSSAGSTDDEASNAVIYSDKSDNTADSEIPDKTENHTVDEILRSFESTFMSEEEADKKIEDFSKSVSDSRPAPDFTAKIHNHNNNQDKSGKTCGCERCRCQSGNRMQEKGGQKPN</sequence>
<name>B0MPY6_9FIRM</name>
<comment type="caution">
    <text evidence="2">The sequence shown here is derived from an EMBL/GenBank/DDBJ whole genome shotgun (WGS) entry which is preliminary data.</text>
</comment>
<dbReference type="Proteomes" id="UP000005326">
    <property type="component" value="Unassembled WGS sequence"/>
</dbReference>
<gene>
    <name evidence="2" type="ORF">EUBSIR_01940</name>
</gene>
<feature type="region of interest" description="Disordered" evidence="1">
    <location>
        <begin position="197"/>
        <end position="228"/>
    </location>
</feature>
<evidence type="ECO:0000313" key="3">
    <source>
        <dbReference type="Proteomes" id="UP000005326"/>
    </source>
</evidence>
<reference evidence="2" key="2">
    <citation type="submission" date="2014-06" db="EMBL/GenBank/DDBJ databases">
        <title>Draft genome sequence of Eubacterium siraeum (DSM 15702).</title>
        <authorList>
            <person name="Sudarsanam P."/>
            <person name="Ley R."/>
            <person name="Guruge J."/>
            <person name="Turnbaugh P.J."/>
            <person name="Mahowald M."/>
            <person name="Liep D."/>
            <person name="Gordon J."/>
        </authorList>
    </citation>
    <scope>NUCLEOTIDE SEQUENCE</scope>
    <source>
        <strain evidence="2">DSM 15702</strain>
    </source>
</reference>
<feature type="compositionally biased region" description="Basic and acidic residues" evidence="1">
    <location>
        <begin position="118"/>
        <end position="135"/>
    </location>
</feature>
<reference evidence="2" key="1">
    <citation type="submission" date="2007-10" db="EMBL/GenBank/DDBJ databases">
        <authorList>
            <person name="Fulton L."/>
            <person name="Clifton S."/>
            <person name="Fulton B."/>
            <person name="Xu J."/>
            <person name="Minx P."/>
            <person name="Pepin K.H."/>
            <person name="Johnson M."/>
            <person name="Thiruvilangam P."/>
            <person name="Bhonagiri V."/>
            <person name="Nash W.E."/>
            <person name="Mardis E.R."/>
            <person name="Wilson R.K."/>
        </authorList>
    </citation>
    <scope>NUCLEOTIDE SEQUENCE [LARGE SCALE GENOMIC DNA]</scope>
    <source>
        <strain evidence="2">DSM 15702</strain>
    </source>
</reference>
<accession>B0MPY6</accession>